<evidence type="ECO:0000256" key="1">
    <source>
        <dbReference type="SAM" id="Phobius"/>
    </source>
</evidence>
<keyword evidence="1" id="KW-1133">Transmembrane helix</keyword>
<evidence type="ECO:0000313" key="3">
    <source>
        <dbReference type="Proteomes" id="UP000054097"/>
    </source>
</evidence>
<feature type="transmembrane region" description="Helical" evidence="1">
    <location>
        <begin position="195"/>
        <end position="215"/>
    </location>
</feature>
<dbReference type="Proteomes" id="UP000054097">
    <property type="component" value="Unassembled WGS sequence"/>
</dbReference>
<feature type="transmembrane region" description="Helical" evidence="1">
    <location>
        <begin position="221"/>
        <end position="240"/>
    </location>
</feature>
<dbReference type="AlphaFoldDB" id="A0A0C3AWW3"/>
<gene>
    <name evidence="2" type="ORF">M408DRAFT_26944</name>
</gene>
<sequence>MDNPACTLPEYYEMIKALAFISSIGFGACTAASLQVATTHKLINPPAPLYSNATGTMDVEMGITAETFMMMTRAKMLASTTSSTWNISHTRGLSADISEIEKQFLLADTLEQPKGKVSPIAKVGSLFPSFIRKRAGRLAQRVREYARNPSSVFAIAAAFYAVALILSLPLNLLLTWQTSARAVAEKGLVRAMVAADVYISVVCVVAAALVTAQALKTIKPVVGWIALSALALVAFTFAVIETRVHGNPAYGDPGPRGCVWFTGI</sequence>
<dbReference type="EMBL" id="KN824323">
    <property type="protein sequence ID" value="KIM24474.1"/>
    <property type="molecule type" value="Genomic_DNA"/>
</dbReference>
<name>A0A0C3AWW3_SERVB</name>
<accession>A0A0C3AWW3</accession>
<organism evidence="2 3">
    <name type="scientific">Serendipita vermifera MAFF 305830</name>
    <dbReference type="NCBI Taxonomy" id="933852"/>
    <lineage>
        <taxon>Eukaryota</taxon>
        <taxon>Fungi</taxon>
        <taxon>Dikarya</taxon>
        <taxon>Basidiomycota</taxon>
        <taxon>Agaricomycotina</taxon>
        <taxon>Agaricomycetes</taxon>
        <taxon>Sebacinales</taxon>
        <taxon>Serendipitaceae</taxon>
        <taxon>Serendipita</taxon>
    </lineage>
</organism>
<keyword evidence="1" id="KW-0472">Membrane</keyword>
<evidence type="ECO:0000313" key="2">
    <source>
        <dbReference type="EMBL" id="KIM24474.1"/>
    </source>
</evidence>
<proteinExistence type="predicted"/>
<keyword evidence="3" id="KW-1185">Reference proteome</keyword>
<feature type="transmembrane region" description="Helical" evidence="1">
    <location>
        <begin position="152"/>
        <end position="174"/>
    </location>
</feature>
<reference evidence="3" key="2">
    <citation type="submission" date="2015-01" db="EMBL/GenBank/DDBJ databases">
        <title>Evolutionary Origins and Diversification of the Mycorrhizal Mutualists.</title>
        <authorList>
            <consortium name="DOE Joint Genome Institute"/>
            <consortium name="Mycorrhizal Genomics Consortium"/>
            <person name="Kohler A."/>
            <person name="Kuo A."/>
            <person name="Nagy L.G."/>
            <person name="Floudas D."/>
            <person name="Copeland A."/>
            <person name="Barry K.W."/>
            <person name="Cichocki N."/>
            <person name="Veneault-Fourrey C."/>
            <person name="LaButti K."/>
            <person name="Lindquist E.A."/>
            <person name="Lipzen A."/>
            <person name="Lundell T."/>
            <person name="Morin E."/>
            <person name="Murat C."/>
            <person name="Riley R."/>
            <person name="Ohm R."/>
            <person name="Sun H."/>
            <person name="Tunlid A."/>
            <person name="Henrissat B."/>
            <person name="Grigoriev I.V."/>
            <person name="Hibbett D.S."/>
            <person name="Martin F."/>
        </authorList>
    </citation>
    <scope>NUCLEOTIDE SEQUENCE [LARGE SCALE GENOMIC DNA]</scope>
    <source>
        <strain evidence="3">MAFF 305830</strain>
    </source>
</reference>
<keyword evidence="1" id="KW-0812">Transmembrane</keyword>
<dbReference type="HOGENOM" id="CLU_092147_0_0_1"/>
<reference evidence="2 3" key="1">
    <citation type="submission" date="2014-04" db="EMBL/GenBank/DDBJ databases">
        <authorList>
            <consortium name="DOE Joint Genome Institute"/>
            <person name="Kuo A."/>
            <person name="Zuccaro A."/>
            <person name="Kohler A."/>
            <person name="Nagy L.G."/>
            <person name="Floudas D."/>
            <person name="Copeland A."/>
            <person name="Barry K.W."/>
            <person name="Cichocki N."/>
            <person name="Veneault-Fourrey C."/>
            <person name="LaButti K."/>
            <person name="Lindquist E.A."/>
            <person name="Lipzen A."/>
            <person name="Lundell T."/>
            <person name="Morin E."/>
            <person name="Murat C."/>
            <person name="Sun H."/>
            <person name="Tunlid A."/>
            <person name="Henrissat B."/>
            <person name="Grigoriev I.V."/>
            <person name="Hibbett D.S."/>
            <person name="Martin F."/>
            <person name="Nordberg H.P."/>
            <person name="Cantor M.N."/>
            <person name="Hua S.X."/>
        </authorList>
    </citation>
    <scope>NUCLEOTIDE SEQUENCE [LARGE SCALE GENOMIC DNA]</scope>
    <source>
        <strain evidence="2 3">MAFF 305830</strain>
    </source>
</reference>
<protein>
    <submittedName>
        <fullName evidence="2">Uncharacterized protein</fullName>
    </submittedName>
</protein>